<proteinExistence type="predicted"/>
<dbReference type="EMBL" id="AP006878">
    <property type="protein sequence ID" value="BAD85037.1"/>
    <property type="molecule type" value="Genomic_DNA"/>
</dbReference>
<name>Q5JI06_THEKO</name>
<sequence>MSLSTDVVLDTSVLVKGILPPLRRKRDDVYYRQLSLHLKAKELLNNVQDGIFSLHEPVVALIETSTVLWRLSKSERIVNVGIEFLEAHSLFYFFLLKASPFRAGMQ</sequence>
<dbReference type="Proteomes" id="UP000000536">
    <property type="component" value="Chromosome"/>
</dbReference>
<dbReference type="HOGENOM" id="CLU_2217184_0_0_2"/>
<keyword evidence="2" id="KW-1185">Reference proteome</keyword>
<reference evidence="1 2" key="1">
    <citation type="journal article" date="2005" name="Genome Res.">
        <title>Complete genome sequence of the hyperthermophilic archaeon Thermococcus kodakaraensis KOD1 and comparison with Pyrococcus genomes.</title>
        <authorList>
            <person name="Fukui T."/>
            <person name="Atomi H."/>
            <person name="Kanai T."/>
            <person name="Matsumi R."/>
            <person name="Fujiwara S."/>
            <person name="Imanaka T."/>
        </authorList>
    </citation>
    <scope>NUCLEOTIDE SEQUENCE [LARGE SCALE GENOMIC DNA]</scope>
    <source>
        <strain evidence="2">ATCC BAA-918 / JCM 12380 / KOD1</strain>
    </source>
</reference>
<dbReference type="STRING" id="69014.TK0848"/>
<dbReference type="AlphaFoldDB" id="Q5JI06"/>
<accession>Q5JI06</accession>
<evidence type="ECO:0008006" key="3">
    <source>
        <dbReference type="Google" id="ProtNLM"/>
    </source>
</evidence>
<dbReference type="EnsemblBacteria" id="BAD85037">
    <property type="protein sequence ID" value="BAD85037"/>
    <property type="gene ID" value="TK0848"/>
</dbReference>
<organism evidence="1 2">
    <name type="scientific">Thermococcus kodakarensis (strain ATCC BAA-918 / JCM 12380 / KOD1)</name>
    <name type="common">Pyrococcus kodakaraensis (strain KOD1)</name>
    <dbReference type="NCBI Taxonomy" id="69014"/>
    <lineage>
        <taxon>Archaea</taxon>
        <taxon>Methanobacteriati</taxon>
        <taxon>Methanobacteriota</taxon>
        <taxon>Thermococci</taxon>
        <taxon>Thermococcales</taxon>
        <taxon>Thermococcaceae</taxon>
        <taxon>Thermococcus</taxon>
    </lineage>
</organism>
<dbReference type="eggNOG" id="arCOG00730">
    <property type="taxonomic scope" value="Archaea"/>
</dbReference>
<protein>
    <recommendedName>
        <fullName evidence="3">PIN domain-containing protein</fullName>
    </recommendedName>
</protein>
<dbReference type="InParanoid" id="Q5JI06"/>
<dbReference type="KEGG" id="tko:TK0848"/>
<evidence type="ECO:0000313" key="1">
    <source>
        <dbReference type="EMBL" id="BAD85037.1"/>
    </source>
</evidence>
<gene>
    <name evidence="1" type="ordered locus">TK0848</name>
</gene>
<evidence type="ECO:0000313" key="2">
    <source>
        <dbReference type="Proteomes" id="UP000000536"/>
    </source>
</evidence>